<comment type="caution">
    <text evidence="2">The sequence shown here is derived from an EMBL/GenBank/DDBJ whole genome shotgun (WGS) entry which is preliminary data.</text>
</comment>
<feature type="region of interest" description="Disordered" evidence="1">
    <location>
        <begin position="1"/>
        <end position="24"/>
    </location>
</feature>
<keyword evidence="3" id="KW-1185">Reference proteome</keyword>
<name>A0A4Z2IQD9_9TELE</name>
<accession>A0A4Z2IQD9</accession>
<evidence type="ECO:0000256" key="1">
    <source>
        <dbReference type="SAM" id="MobiDB-lite"/>
    </source>
</evidence>
<evidence type="ECO:0000313" key="3">
    <source>
        <dbReference type="Proteomes" id="UP000314294"/>
    </source>
</evidence>
<protein>
    <submittedName>
        <fullName evidence="2">Uncharacterized protein</fullName>
    </submittedName>
</protein>
<organism evidence="2 3">
    <name type="scientific">Liparis tanakae</name>
    <name type="common">Tanaka's snailfish</name>
    <dbReference type="NCBI Taxonomy" id="230148"/>
    <lineage>
        <taxon>Eukaryota</taxon>
        <taxon>Metazoa</taxon>
        <taxon>Chordata</taxon>
        <taxon>Craniata</taxon>
        <taxon>Vertebrata</taxon>
        <taxon>Euteleostomi</taxon>
        <taxon>Actinopterygii</taxon>
        <taxon>Neopterygii</taxon>
        <taxon>Teleostei</taxon>
        <taxon>Neoteleostei</taxon>
        <taxon>Acanthomorphata</taxon>
        <taxon>Eupercaria</taxon>
        <taxon>Perciformes</taxon>
        <taxon>Cottioidei</taxon>
        <taxon>Cottales</taxon>
        <taxon>Liparidae</taxon>
        <taxon>Liparis</taxon>
    </lineage>
</organism>
<dbReference type="EMBL" id="SRLO01000056">
    <property type="protein sequence ID" value="TNN80210.1"/>
    <property type="molecule type" value="Genomic_DNA"/>
</dbReference>
<dbReference type="Proteomes" id="UP000314294">
    <property type="component" value="Unassembled WGS sequence"/>
</dbReference>
<sequence length="270" mass="29348">MAKESGGGVFTSPPSARPCSVEKSAAPHRRDAICSNIFSSKPLKQMASFTPTSRMDLDGSFRPSRQSRKRIWKAGNAAVSFQEVLKHLLADDEPLRLSQGFLSCIFPVNQQALEYLSTGSADTAADRVELEDVLRHVFVHVEGVDDRVDFERHFVLLAPVADLVEVVNVALLSLSSANQLVGGFIKTVTGDGKDVQIELEAPLGFNQRQDEGCFCSVEAKSTFVITLACEMIVDTSWSRHILGSALILHSSVNRCHGRQCSPTGSGCPPF</sequence>
<reference evidence="2 3" key="1">
    <citation type="submission" date="2019-03" db="EMBL/GenBank/DDBJ databases">
        <title>First draft genome of Liparis tanakae, snailfish: a comprehensive survey of snailfish specific genes.</title>
        <authorList>
            <person name="Kim W."/>
            <person name="Song I."/>
            <person name="Jeong J.-H."/>
            <person name="Kim D."/>
            <person name="Kim S."/>
            <person name="Ryu S."/>
            <person name="Song J.Y."/>
            <person name="Lee S.K."/>
        </authorList>
    </citation>
    <scope>NUCLEOTIDE SEQUENCE [LARGE SCALE GENOMIC DNA]</scope>
    <source>
        <tissue evidence="2">Muscle</tissue>
    </source>
</reference>
<evidence type="ECO:0000313" key="2">
    <source>
        <dbReference type="EMBL" id="TNN80210.1"/>
    </source>
</evidence>
<proteinExistence type="predicted"/>
<dbReference type="AlphaFoldDB" id="A0A4Z2IQD9"/>
<gene>
    <name evidence="2" type="ORF">EYF80_009535</name>
</gene>